<dbReference type="FunFam" id="1.10.287.130:FF:000001">
    <property type="entry name" value="Two-component sensor histidine kinase"/>
    <property type="match status" value="1"/>
</dbReference>
<evidence type="ECO:0000256" key="8">
    <source>
        <dbReference type="ARBA" id="ARBA00022840"/>
    </source>
</evidence>
<dbReference type="EMBL" id="QEVW01000014">
    <property type="protein sequence ID" value="RAW12958.1"/>
    <property type="molecule type" value="Genomic_DNA"/>
</dbReference>
<feature type="transmembrane region" description="Helical" evidence="11">
    <location>
        <begin position="47"/>
        <end position="72"/>
    </location>
</feature>
<comment type="caution">
    <text evidence="13">The sequence shown here is derived from an EMBL/GenBank/DDBJ whole genome shotgun (WGS) entry which is preliminary data.</text>
</comment>
<dbReference type="PROSITE" id="PS50109">
    <property type="entry name" value="HIS_KIN"/>
    <property type="match status" value="1"/>
</dbReference>
<dbReference type="SMART" id="SM00387">
    <property type="entry name" value="HATPase_c"/>
    <property type="match status" value="1"/>
</dbReference>
<dbReference type="PANTHER" id="PTHR43711:SF1">
    <property type="entry name" value="HISTIDINE KINASE 1"/>
    <property type="match status" value="1"/>
</dbReference>
<dbReference type="CDD" id="cd00082">
    <property type="entry name" value="HisKA"/>
    <property type="match status" value="1"/>
</dbReference>
<dbReference type="InterPro" id="IPR036097">
    <property type="entry name" value="HisK_dim/P_sf"/>
</dbReference>
<evidence type="ECO:0000256" key="5">
    <source>
        <dbReference type="ARBA" id="ARBA00022679"/>
    </source>
</evidence>
<dbReference type="Pfam" id="PF02518">
    <property type="entry name" value="HATPase_c"/>
    <property type="match status" value="1"/>
</dbReference>
<reference evidence="13 14" key="1">
    <citation type="submission" date="2018-04" db="EMBL/GenBank/DDBJ databases">
        <title>Paenibacillus taichungensis Genome sequencing and assembly.</title>
        <authorList>
            <person name="Xu J."/>
            <person name="Rensing C."/>
            <person name="Mazhar H.S."/>
        </authorList>
    </citation>
    <scope>NUCLEOTIDE SEQUENCE [LARGE SCALE GENOMIC DNA]</scope>
    <source>
        <strain evidence="13 14">NC1</strain>
    </source>
</reference>
<dbReference type="InterPro" id="IPR036890">
    <property type="entry name" value="HATPase_C_sf"/>
</dbReference>
<dbReference type="InterPro" id="IPR003594">
    <property type="entry name" value="HATPase_dom"/>
</dbReference>
<dbReference type="EC" id="2.7.13.3" evidence="3"/>
<name>A0A329QQI2_9BACL</name>
<evidence type="ECO:0000256" key="4">
    <source>
        <dbReference type="ARBA" id="ARBA00022553"/>
    </source>
</evidence>
<evidence type="ECO:0000259" key="12">
    <source>
        <dbReference type="PROSITE" id="PS50109"/>
    </source>
</evidence>
<dbReference type="SMART" id="SM00388">
    <property type="entry name" value="HisKA"/>
    <property type="match status" value="1"/>
</dbReference>
<feature type="transmembrane region" description="Helical" evidence="11">
    <location>
        <begin position="12"/>
        <end position="32"/>
    </location>
</feature>
<evidence type="ECO:0000313" key="14">
    <source>
        <dbReference type="Proteomes" id="UP000250642"/>
    </source>
</evidence>
<evidence type="ECO:0000256" key="7">
    <source>
        <dbReference type="ARBA" id="ARBA00022777"/>
    </source>
</evidence>
<evidence type="ECO:0000256" key="3">
    <source>
        <dbReference type="ARBA" id="ARBA00012438"/>
    </source>
</evidence>
<accession>A0A329QQI2</accession>
<keyword evidence="11" id="KW-1133">Transmembrane helix</keyword>
<protein>
    <recommendedName>
        <fullName evidence="3">histidine kinase</fullName>
        <ecNumber evidence="3">2.7.13.3</ecNumber>
    </recommendedName>
</protein>
<dbReference type="PRINTS" id="PR00344">
    <property type="entry name" value="BCTRLSENSOR"/>
</dbReference>
<evidence type="ECO:0000256" key="9">
    <source>
        <dbReference type="ARBA" id="ARBA00023012"/>
    </source>
</evidence>
<dbReference type="CDD" id="cd00075">
    <property type="entry name" value="HATPase"/>
    <property type="match status" value="1"/>
</dbReference>
<dbReference type="GO" id="GO:0000155">
    <property type="term" value="F:phosphorelay sensor kinase activity"/>
    <property type="evidence" value="ECO:0007669"/>
    <property type="project" value="InterPro"/>
</dbReference>
<dbReference type="InterPro" id="IPR004358">
    <property type="entry name" value="Sig_transdc_His_kin-like_C"/>
</dbReference>
<keyword evidence="11" id="KW-0812">Transmembrane</keyword>
<dbReference type="InterPro" id="IPR050736">
    <property type="entry name" value="Sensor_HK_Regulatory"/>
</dbReference>
<feature type="domain" description="Histidine kinase" evidence="12">
    <location>
        <begin position="143"/>
        <end position="358"/>
    </location>
</feature>
<evidence type="ECO:0000256" key="10">
    <source>
        <dbReference type="ARBA" id="ARBA00023136"/>
    </source>
</evidence>
<organism evidence="13 14">
    <name type="scientific">Paenibacillus taichungensis</name>
    <dbReference type="NCBI Taxonomy" id="484184"/>
    <lineage>
        <taxon>Bacteria</taxon>
        <taxon>Bacillati</taxon>
        <taxon>Bacillota</taxon>
        <taxon>Bacilli</taxon>
        <taxon>Bacillales</taxon>
        <taxon>Paenibacillaceae</taxon>
        <taxon>Paenibacillus</taxon>
    </lineage>
</organism>
<dbReference type="Gene3D" id="1.10.287.130">
    <property type="match status" value="1"/>
</dbReference>
<evidence type="ECO:0000256" key="6">
    <source>
        <dbReference type="ARBA" id="ARBA00022741"/>
    </source>
</evidence>
<dbReference type="InterPro" id="IPR003661">
    <property type="entry name" value="HisK_dim/P_dom"/>
</dbReference>
<dbReference type="PROSITE" id="PS51257">
    <property type="entry name" value="PROKAR_LIPOPROTEIN"/>
    <property type="match status" value="1"/>
</dbReference>
<keyword evidence="10 11" id="KW-0472">Membrane</keyword>
<keyword evidence="8" id="KW-0067">ATP-binding</keyword>
<dbReference type="RefSeq" id="WP_113054929.1">
    <property type="nucleotide sequence ID" value="NZ_QEVW01000014.1"/>
</dbReference>
<dbReference type="GO" id="GO:0005524">
    <property type="term" value="F:ATP binding"/>
    <property type="evidence" value="ECO:0007669"/>
    <property type="project" value="UniProtKB-KW"/>
</dbReference>
<dbReference type="PANTHER" id="PTHR43711">
    <property type="entry name" value="TWO-COMPONENT HISTIDINE KINASE"/>
    <property type="match status" value="1"/>
</dbReference>
<dbReference type="SUPFAM" id="SSF55874">
    <property type="entry name" value="ATPase domain of HSP90 chaperone/DNA topoisomerase II/histidine kinase"/>
    <property type="match status" value="1"/>
</dbReference>
<keyword evidence="6" id="KW-0547">Nucleotide-binding</keyword>
<proteinExistence type="predicted"/>
<dbReference type="AlphaFoldDB" id="A0A329QQI2"/>
<dbReference type="Gene3D" id="3.30.565.10">
    <property type="entry name" value="Histidine kinase-like ATPase, C-terminal domain"/>
    <property type="match status" value="1"/>
</dbReference>
<keyword evidence="4" id="KW-0597">Phosphoprotein</keyword>
<dbReference type="InterPro" id="IPR005467">
    <property type="entry name" value="His_kinase_dom"/>
</dbReference>
<evidence type="ECO:0000256" key="1">
    <source>
        <dbReference type="ARBA" id="ARBA00000085"/>
    </source>
</evidence>
<keyword evidence="7 13" id="KW-0418">Kinase</keyword>
<dbReference type="FunFam" id="3.30.565.10:FF:000006">
    <property type="entry name" value="Sensor histidine kinase WalK"/>
    <property type="match status" value="1"/>
</dbReference>
<evidence type="ECO:0000313" key="13">
    <source>
        <dbReference type="EMBL" id="RAW12958.1"/>
    </source>
</evidence>
<dbReference type="Proteomes" id="UP000250642">
    <property type="component" value="Unassembled WGS sequence"/>
</dbReference>
<sequence>MKRQEPGFLHIARNVILVSLALFSCWTAAFYLTRYVYSFIPWEPHELLAFLINAMLGFVFFGIGITFIGPLVKGRQYEFFNEMIQALKSISRGDFRVNLDPEFANRNGRQRNPHPFVQLVESINDMAANLKVMEDLRQEFISNVSHEIGSPLTSISGFARALKNKDMDQETREKYLTIIETECVRLSRLSDNLMKLAVLDSSEHASHKTTYRLDRQLVTLVLACEPQWDEKKIDMNVELEEVEIFADEDLMIQLWINLIHNAIKFTPEGGKIDVFLTESDGKVSVRITDSGPGITKQDQLRIFERFYKADQSRTRALGGSGLGLSIVHKIVEMHKGAVSVFSEPGEGATFTVQIPVHSE</sequence>
<keyword evidence="5" id="KW-0808">Transferase</keyword>
<evidence type="ECO:0000256" key="2">
    <source>
        <dbReference type="ARBA" id="ARBA00004651"/>
    </source>
</evidence>
<dbReference type="GO" id="GO:0005886">
    <property type="term" value="C:plasma membrane"/>
    <property type="evidence" value="ECO:0007669"/>
    <property type="project" value="UniProtKB-SubCell"/>
</dbReference>
<keyword evidence="9" id="KW-0902">Two-component regulatory system</keyword>
<dbReference type="CDD" id="cd06225">
    <property type="entry name" value="HAMP"/>
    <property type="match status" value="1"/>
</dbReference>
<gene>
    <name evidence="13" type="ORF">DC345_22035</name>
</gene>
<comment type="catalytic activity">
    <reaction evidence="1">
        <text>ATP + protein L-histidine = ADP + protein N-phospho-L-histidine.</text>
        <dbReference type="EC" id="2.7.13.3"/>
    </reaction>
</comment>
<comment type="subcellular location">
    <subcellularLocation>
        <location evidence="2">Cell membrane</location>
        <topology evidence="2">Multi-pass membrane protein</topology>
    </subcellularLocation>
</comment>
<dbReference type="Pfam" id="PF00512">
    <property type="entry name" value="HisKA"/>
    <property type="match status" value="1"/>
</dbReference>
<dbReference type="SUPFAM" id="SSF47384">
    <property type="entry name" value="Homodimeric domain of signal transducing histidine kinase"/>
    <property type="match status" value="1"/>
</dbReference>
<evidence type="ECO:0000256" key="11">
    <source>
        <dbReference type="SAM" id="Phobius"/>
    </source>
</evidence>